<dbReference type="EMBL" id="JACIDT010000002">
    <property type="protein sequence ID" value="MBB3924842.1"/>
    <property type="molecule type" value="Genomic_DNA"/>
</dbReference>
<evidence type="ECO:0000313" key="5">
    <source>
        <dbReference type="Proteomes" id="UP000571950"/>
    </source>
</evidence>
<dbReference type="PANTHER" id="PTHR12526">
    <property type="entry name" value="GLYCOSYLTRANSFERASE"/>
    <property type="match status" value="1"/>
</dbReference>
<dbReference type="Proteomes" id="UP000571950">
    <property type="component" value="Unassembled WGS sequence"/>
</dbReference>
<keyword evidence="5" id="KW-1185">Reference proteome</keyword>
<dbReference type="Pfam" id="PF13439">
    <property type="entry name" value="Glyco_transf_4"/>
    <property type="match status" value="1"/>
</dbReference>
<proteinExistence type="predicted"/>
<sequence>MAEGDTEKGMTHPGTGPSAAPARPSPVILFATHAAPGGIRELWESLEEGLAARGYDARLWALYRHEQEEAPADGRERWSHVVPHSRGGPWGAARRIAALAAWLRRTRPAVILSAMPLANIMLAPLVRLFSPATRIIETHHTPLGTYHPLLRRLARASGRAPQVATILCVSRAVARSLDLPPALDTAKCRVVPNAMAPGVEAQLAALAPAGPRSASGGLVCAVGRLTEQKNFPALIRAAALVPGLRVEIIGGGPDEAALAALIDELGVADRVSLLGQLPRAQTLARLARADIFVQVSRWEGHSLALIEAAKLALPLVVSDVPVQVEGITARDGTRCGLIAAVDNPAEIAERISMLIDSPDHYRHWSALSRKLGGDHGFDALCDSYAALIEQAAFPS</sequence>
<dbReference type="AlphaFoldDB" id="A0A7W6BH85"/>
<organism evidence="4 5">
    <name type="scientific">Sphingobium jiangsuense</name>
    <dbReference type="NCBI Taxonomy" id="870476"/>
    <lineage>
        <taxon>Bacteria</taxon>
        <taxon>Pseudomonadati</taxon>
        <taxon>Pseudomonadota</taxon>
        <taxon>Alphaproteobacteria</taxon>
        <taxon>Sphingomonadales</taxon>
        <taxon>Sphingomonadaceae</taxon>
        <taxon>Sphingobium</taxon>
    </lineage>
</organism>
<evidence type="ECO:0000259" key="3">
    <source>
        <dbReference type="Pfam" id="PF13439"/>
    </source>
</evidence>
<evidence type="ECO:0000256" key="1">
    <source>
        <dbReference type="SAM" id="MobiDB-lite"/>
    </source>
</evidence>
<dbReference type="PANTHER" id="PTHR12526:SF634">
    <property type="entry name" value="BLL3361 PROTEIN"/>
    <property type="match status" value="1"/>
</dbReference>
<feature type="domain" description="Glycosyl transferase family 1" evidence="2">
    <location>
        <begin position="218"/>
        <end position="369"/>
    </location>
</feature>
<feature type="domain" description="Glycosyltransferase subfamily 4-like N-terminal" evidence="3">
    <location>
        <begin position="37"/>
        <end position="194"/>
    </location>
</feature>
<dbReference type="InterPro" id="IPR028098">
    <property type="entry name" value="Glyco_trans_4-like_N"/>
</dbReference>
<keyword evidence="4" id="KW-0808">Transferase</keyword>
<dbReference type="GO" id="GO:0016757">
    <property type="term" value="F:glycosyltransferase activity"/>
    <property type="evidence" value="ECO:0007669"/>
    <property type="project" value="InterPro"/>
</dbReference>
<name>A0A7W6BH85_9SPHN</name>
<reference evidence="4 5" key="1">
    <citation type="submission" date="2020-08" db="EMBL/GenBank/DDBJ databases">
        <title>Genomic Encyclopedia of Type Strains, Phase IV (KMG-IV): sequencing the most valuable type-strain genomes for metagenomic binning, comparative biology and taxonomic classification.</title>
        <authorList>
            <person name="Goeker M."/>
        </authorList>
    </citation>
    <scope>NUCLEOTIDE SEQUENCE [LARGE SCALE GENOMIC DNA]</scope>
    <source>
        <strain evidence="4 5">DSM 26189</strain>
    </source>
</reference>
<dbReference type="InterPro" id="IPR001296">
    <property type="entry name" value="Glyco_trans_1"/>
</dbReference>
<feature type="compositionally biased region" description="Basic and acidic residues" evidence="1">
    <location>
        <begin position="1"/>
        <end position="10"/>
    </location>
</feature>
<comment type="caution">
    <text evidence="4">The sequence shown here is derived from an EMBL/GenBank/DDBJ whole genome shotgun (WGS) entry which is preliminary data.</text>
</comment>
<gene>
    <name evidence="4" type="ORF">GGR43_000543</name>
</gene>
<evidence type="ECO:0000259" key="2">
    <source>
        <dbReference type="Pfam" id="PF00534"/>
    </source>
</evidence>
<protein>
    <submittedName>
        <fullName evidence="4">Glycosyltransferase involved in cell wall biosynthesis</fullName>
    </submittedName>
</protein>
<dbReference type="Gene3D" id="3.40.50.2000">
    <property type="entry name" value="Glycogen Phosphorylase B"/>
    <property type="match status" value="2"/>
</dbReference>
<dbReference type="Pfam" id="PF00534">
    <property type="entry name" value="Glycos_transf_1"/>
    <property type="match status" value="1"/>
</dbReference>
<accession>A0A7W6BH85</accession>
<evidence type="ECO:0000313" key="4">
    <source>
        <dbReference type="EMBL" id="MBB3924842.1"/>
    </source>
</evidence>
<dbReference type="SUPFAM" id="SSF53756">
    <property type="entry name" value="UDP-Glycosyltransferase/glycogen phosphorylase"/>
    <property type="match status" value="1"/>
</dbReference>
<feature type="region of interest" description="Disordered" evidence="1">
    <location>
        <begin position="1"/>
        <end position="24"/>
    </location>
</feature>